<evidence type="ECO:0000256" key="4">
    <source>
        <dbReference type="ARBA" id="ARBA00023004"/>
    </source>
</evidence>
<reference evidence="6 7" key="1">
    <citation type="submission" date="2020-01" db="EMBL/GenBank/DDBJ databases">
        <authorList>
            <consortium name="DOE Joint Genome Institute"/>
            <person name="Haridas S."/>
            <person name="Albert R."/>
            <person name="Binder M."/>
            <person name="Bloem J."/>
            <person name="Labutti K."/>
            <person name="Salamov A."/>
            <person name="Andreopoulos B."/>
            <person name="Baker S.E."/>
            <person name="Barry K."/>
            <person name="Bills G."/>
            <person name="Bluhm B.H."/>
            <person name="Cannon C."/>
            <person name="Castanera R."/>
            <person name="Culley D.E."/>
            <person name="Daum C."/>
            <person name="Ezra D."/>
            <person name="Gonzalez J.B."/>
            <person name="Henrissat B."/>
            <person name="Kuo A."/>
            <person name="Liang C."/>
            <person name="Lipzen A."/>
            <person name="Lutzoni F."/>
            <person name="Magnuson J."/>
            <person name="Mondo S."/>
            <person name="Nolan M."/>
            <person name="Ohm R."/>
            <person name="Pangilinan J."/>
            <person name="Park H.-J.H."/>
            <person name="Ramirez L."/>
            <person name="Alfaro M."/>
            <person name="Sun H."/>
            <person name="Tritt A."/>
            <person name="Yoshinaga Y."/>
            <person name="Zwiers L.-H.L."/>
            <person name="Turgeon B.G."/>
            <person name="Goodwin S.B."/>
            <person name="Spatafora J.W."/>
            <person name="Crous P.W."/>
            <person name="Grigoriev I.V."/>
        </authorList>
    </citation>
    <scope>NUCLEOTIDE SEQUENCE [LARGE SCALE GENOMIC DNA]</scope>
    <source>
        <strain evidence="6 7">CBS 611.86</strain>
    </source>
</reference>
<dbReference type="Proteomes" id="UP000481861">
    <property type="component" value="Unassembled WGS sequence"/>
</dbReference>
<protein>
    <submittedName>
        <fullName evidence="6">Carotenoid oxygenase</fullName>
    </submittedName>
</protein>
<dbReference type="AlphaFoldDB" id="A0A7C8MJG0"/>
<comment type="caution">
    <text evidence="6">The sequence shown here is derived from an EMBL/GenBank/DDBJ whole genome shotgun (WGS) entry which is preliminary data.</text>
</comment>
<dbReference type="PANTHER" id="PTHR10543">
    <property type="entry name" value="BETA-CAROTENE DIOXYGENASE"/>
    <property type="match status" value="1"/>
</dbReference>
<dbReference type="PANTHER" id="PTHR10543:SF89">
    <property type="entry name" value="CAROTENOID 9,10(9',10')-CLEAVAGE DIOXYGENASE 1"/>
    <property type="match status" value="1"/>
</dbReference>
<dbReference type="EMBL" id="JAADJZ010000002">
    <property type="protein sequence ID" value="KAF2877043.1"/>
    <property type="molecule type" value="Genomic_DNA"/>
</dbReference>
<dbReference type="GO" id="GO:0010436">
    <property type="term" value="F:carotenoid dioxygenase activity"/>
    <property type="evidence" value="ECO:0007669"/>
    <property type="project" value="TreeGrafter"/>
</dbReference>
<feature type="binding site" evidence="5">
    <location>
        <position position="237"/>
    </location>
    <ligand>
        <name>Fe cation</name>
        <dbReference type="ChEBI" id="CHEBI:24875"/>
        <note>catalytic</note>
    </ligand>
</feature>
<proteinExistence type="inferred from homology"/>
<evidence type="ECO:0000256" key="2">
    <source>
        <dbReference type="ARBA" id="ARBA00022723"/>
    </source>
</evidence>
<organism evidence="6 7">
    <name type="scientific">Massariosphaeria phaeospora</name>
    <dbReference type="NCBI Taxonomy" id="100035"/>
    <lineage>
        <taxon>Eukaryota</taxon>
        <taxon>Fungi</taxon>
        <taxon>Dikarya</taxon>
        <taxon>Ascomycota</taxon>
        <taxon>Pezizomycotina</taxon>
        <taxon>Dothideomycetes</taxon>
        <taxon>Pleosporomycetidae</taxon>
        <taxon>Pleosporales</taxon>
        <taxon>Pleosporales incertae sedis</taxon>
        <taxon>Massariosphaeria</taxon>
    </lineage>
</organism>
<keyword evidence="7" id="KW-1185">Reference proteome</keyword>
<feature type="binding site" evidence="5">
    <location>
        <position position="296"/>
    </location>
    <ligand>
        <name>Fe cation</name>
        <dbReference type="ChEBI" id="CHEBI:24875"/>
        <note>catalytic</note>
    </ligand>
</feature>
<gene>
    <name evidence="6" type="ORF">BDV95DRAFT_601460</name>
</gene>
<dbReference type="InterPro" id="IPR004294">
    <property type="entry name" value="Carotenoid_Oase"/>
</dbReference>
<keyword evidence="4 5" id="KW-0408">Iron</keyword>
<keyword evidence="2 5" id="KW-0479">Metal-binding</keyword>
<evidence type="ECO:0000256" key="3">
    <source>
        <dbReference type="ARBA" id="ARBA00023002"/>
    </source>
</evidence>
<evidence type="ECO:0000313" key="7">
    <source>
        <dbReference type="Proteomes" id="UP000481861"/>
    </source>
</evidence>
<evidence type="ECO:0000256" key="1">
    <source>
        <dbReference type="ARBA" id="ARBA00006787"/>
    </source>
</evidence>
<evidence type="ECO:0000256" key="5">
    <source>
        <dbReference type="PIRSR" id="PIRSR604294-1"/>
    </source>
</evidence>
<keyword evidence="3" id="KW-0560">Oxidoreductase</keyword>
<comment type="similarity">
    <text evidence="1">Belongs to the carotenoid oxygenase family.</text>
</comment>
<feature type="binding site" evidence="5">
    <location>
        <position position="359"/>
    </location>
    <ligand>
        <name>Fe cation</name>
        <dbReference type="ChEBI" id="CHEBI:24875"/>
        <note>catalytic</note>
    </ligand>
</feature>
<name>A0A7C8MJG0_9PLEO</name>
<sequence length="701" mass="77872">MYNAVQPKKRGARHPYLCGNFAPVATNYAPTSISYSGTIPSELLGGQYVRNSSNPLSNSDLGRAAHWFDGDGMLTGVHVEKSQTTPHAATPRFMSQHILTDVALSSLETPQLRTPILPSIATLSNPASSLLLLLWTILRTVFIVILSHLPGSQRVIKRISVANTSFLFHDGRALATCESGPPMRVQLPNLETVGWYDGISVEGEVPLAGGLAEMEKAQNAFGGTGLTSWMREWTTGHPKVDPRTGEMMLFHCNFLPPFVHYSLIPPEPTLPLPLDNQQKKLVNVPVPGCSGGKMMHDFGVSLAHTVILDLPLSLTAFNLLKNEPMVSYQPHKPSRFGIFPRRDAGAIRWFETASCCIFHTANTWDDIDSNGHTTAVNLLACRMTSANMVFSAGNIQPLTHPNRKKSANRKPMSFFAKYDEDDEVKDLEKDSLDEETPLLSTTDTLATNFTPSSSRPPVPLILDNDEEQCRLYYYRFALASATENTITHQYALSAIPFEFPTLAPKYEMSCARYIYGCSTTSENFGAALGKATKVDIVVKMDVDELLARGEANPPKSIIGCIDNRSIAEVLQSKDKHDPISVFQLPPLHYAQEARFVPRSDTRTEDDGFLLFYVFDESQLDDDGECRDDATSELWVLNAKDMKTIVCKFHLPARVPYGLHGNWFSEAQIKSQRGIVSVRQRPQELKDTWWLRRKAALIRALG</sequence>
<feature type="binding site" evidence="5">
    <location>
        <position position="659"/>
    </location>
    <ligand>
        <name>Fe cation</name>
        <dbReference type="ChEBI" id="CHEBI:24875"/>
        <note>catalytic</note>
    </ligand>
</feature>
<evidence type="ECO:0000313" key="6">
    <source>
        <dbReference type="EMBL" id="KAF2877043.1"/>
    </source>
</evidence>
<dbReference type="GO" id="GO:0046872">
    <property type="term" value="F:metal ion binding"/>
    <property type="evidence" value="ECO:0007669"/>
    <property type="project" value="UniProtKB-KW"/>
</dbReference>
<accession>A0A7C8MJG0</accession>
<dbReference type="GO" id="GO:0016121">
    <property type="term" value="P:carotene catabolic process"/>
    <property type="evidence" value="ECO:0007669"/>
    <property type="project" value="TreeGrafter"/>
</dbReference>
<comment type="cofactor">
    <cofactor evidence="5">
        <name>Fe(2+)</name>
        <dbReference type="ChEBI" id="CHEBI:29033"/>
    </cofactor>
    <text evidence="5">Binds 1 Fe(2+) ion per subunit.</text>
</comment>
<dbReference type="OrthoDB" id="1069523at2759"/>
<dbReference type="Pfam" id="PF03055">
    <property type="entry name" value="RPE65"/>
    <property type="match status" value="1"/>
</dbReference>